<dbReference type="GO" id="GO:0071555">
    <property type="term" value="P:cell wall organization"/>
    <property type="evidence" value="ECO:0007669"/>
    <property type="project" value="UniProtKB-UniRule"/>
</dbReference>
<comment type="caution">
    <text evidence="13">The sequence shown here is derived from an EMBL/GenBank/DDBJ whole genome shotgun (WGS) entry which is preliminary data.</text>
</comment>
<dbReference type="GO" id="GO:0016757">
    <property type="term" value="F:glycosyltransferase activity"/>
    <property type="evidence" value="ECO:0007669"/>
    <property type="project" value="UniProtKB-KW"/>
</dbReference>
<evidence type="ECO:0000259" key="12">
    <source>
        <dbReference type="PROSITE" id="PS52029"/>
    </source>
</evidence>
<gene>
    <name evidence="13" type="primary">erfK_3</name>
    <name evidence="13" type="ORF">A6302_02979</name>
</gene>
<dbReference type="Pfam" id="PF03734">
    <property type="entry name" value="YkuD"/>
    <property type="match status" value="1"/>
</dbReference>
<evidence type="ECO:0000256" key="6">
    <source>
        <dbReference type="ARBA" id="ARBA00022960"/>
    </source>
</evidence>
<evidence type="ECO:0000256" key="1">
    <source>
        <dbReference type="ARBA" id="ARBA00004752"/>
    </source>
</evidence>
<sequence>MRLAGIFVALPGPRHICTMRKILTLAAGLLLAGSFAPAAHAATEKVRVYDPAQGGFVYITRTVRESRSMESPIKKELIAYNGPYREGTIIVNTAERRLYFVIGDGKAMKYGIGVGRPGFTWSGTHHVTRKAEWPGWTPPPRMRQRQPDLPHHMPGGPDNPLGARAMYIGSTIYRIHGTAEPWTIGQAVSSGCIRMANNDVVDLYERVTVGARVVVQH</sequence>
<comment type="similarity">
    <text evidence="2">Belongs to the YkuD family.</text>
</comment>
<proteinExistence type="inferred from homology"/>
<evidence type="ECO:0000256" key="9">
    <source>
        <dbReference type="PROSITE-ProRule" id="PRU01373"/>
    </source>
</evidence>
<dbReference type="Proteomes" id="UP000094622">
    <property type="component" value="Unassembled WGS sequence"/>
</dbReference>
<dbReference type="InterPro" id="IPR050979">
    <property type="entry name" value="LD-transpeptidase"/>
</dbReference>
<dbReference type="EMBL" id="MCRJ01000077">
    <property type="protein sequence ID" value="ODN69731.1"/>
    <property type="molecule type" value="Genomic_DNA"/>
</dbReference>
<keyword evidence="4 13" id="KW-0808">Transferase</keyword>
<dbReference type="SUPFAM" id="SSF141523">
    <property type="entry name" value="L,D-transpeptidase catalytic domain-like"/>
    <property type="match status" value="1"/>
</dbReference>
<keyword evidence="11" id="KW-0732">Signal</keyword>
<keyword evidence="5" id="KW-0378">Hydrolase</keyword>
<dbReference type="UniPathway" id="UPA00219"/>
<dbReference type="PANTHER" id="PTHR30582">
    <property type="entry name" value="L,D-TRANSPEPTIDASE"/>
    <property type="match status" value="1"/>
</dbReference>
<dbReference type="FunFam" id="2.40.440.10:FF:000002">
    <property type="entry name" value="L,D-transpeptidase ErfK/SrfK"/>
    <property type="match status" value="1"/>
</dbReference>
<evidence type="ECO:0000313" key="14">
    <source>
        <dbReference type="Proteomes" id="UP000094622"/>
    </source>
</evidence>
<keyword evidence="7 9" id="KW-0573">Peptidoglycan synthesis</keyword>
<dbReference type="CDD" id="cd16913">
    <property type="entry name" value="YkuD_like"/>
    <property type="match status" value="1"/>
</dbReference>
<evidence type="ECO:0000256" key="8">
    <source>
        <dbReference type="ARBA" id="ARBA00023316"/>
    </source>
</evidence>
<dbReference type="GO" id="GO:0071972">
    <property type="term" value="F:peptidoglycan L,D-transpeptidase activity"/>
    <property type="evidence" value="ECO:0007669"/>
    <property type="project" value="TreeGrafter"/>
</dbReference>
<keyword evidence="8 9" id="KW-0961">Cell wall biogenesis/degradation</keyword>
<dbReference type="InterPro" id="IPR005490">
    <property type="entry name" value="LD_TPept_cat_dom"/>
</dbReference>
<dbReference type="GO" id="GO:0018104">
    <property type="term" value="P:peptidoglycan-protein cross-linking"/>
    <property type="evidence" value="ECO:0007669"/>
    <property type="project" value="TreeGrafter"/>
</dbReference>
<evidence type="ECO:0000313" key="13">
    <source>
        <dbReference type="EMBL" id="ODN69731.1"/>
    </source>
</evidence>
<feature type="region of interest" description="Disordered" evidence="10">
    <location>
        <begin position="133"/>
        <end position="156"/>
    </location>
</feature>
<feature type="chain" id="PRO_5009128860" evidence="11">
    <location>
        <begin position="42"/>
        <end position="217"/>
    </location>
</feature>
<evidence type="ECO:0000256" key="5">
    <source>
        <dbReference type="ARBA" id="ARBA00022801"/>
    </source>
</evidence>
<evidence type="ECO:0000256" key="7">
    <source>
        <dbReference type="ARBA" id="ARBA00022984"/>
    </source>
</evidence>
<dbReference type="PROSITE" id="PS52029">
    <property type="entry name" value="LD_TPASE"/>
    <property type="match status" value="1"/>
</dbReference>
<organism evidence="13 14">
    <name type="scientific">Methylobrevis pamukkalensis</name>
    <dbReference type="NCBI Taxonomy" id="1439726"/>
    <lineage>
        <taxon>Bacteria</taxon>
        <taxon>Pseudomonadati</taxon>
        <taxon>Pseudomonadota</taxon>
        <taxon>Alphaproteobacteria</taxon>
        <taxon>Hyphomicrobiales</taxon>
        <taxon>Pleomorphomonadaceae</taxon>
        <taxon>Methylobrevis</taxon>
    </lineage>
</organism>
<keyword evidence="14" id="KW-1185">Reference proteome</keyword>
<dbReference type="EC" id="2.-.-.-" evidence="13"/>
<evidence type="ECO:0000256" key="3">
    <source>
        <dbReference type="ARBA" id="ARBA00022676"/>
    </source>
</evidence>
<reference evidence="13 14" key="1">
    <citation type="submission" date="2016-07" db="EMBL/GenBank/DDBJ databases">
        <title>Draft Genome Sequence of Methylobrevis pamukkalensis PK2.</title>
        <authorList>
            <person name="Vasilenko O.V."/>
            <person name="Doronina N.V."/>
            <person name="Shmareva M.N."/>
            <person name="Tarlachkov S.V."/>
            <person name="Mustakhimov I."/>
            <person name="Trotsenko Y.A."/>
        </authorList>
    </citation>
    <scope>NUCLEOTIDE SEQUENCE [LARGE SCALE GENOMIC DNA]</scope>
    <source>
        <strain evidence="13 14">PK2</strain>
    </source>
</reference>
<comment type="pathway">
    <text evidence="1 9">Cell wall biogenesis; peptidoglycan biosynthesis.</text>
</comment>
<keyword evidence="3" id="KW-0328">Glycosyltransferase</keyword>
<evidence type="ECO:0000256" key="11">
    <source>
        <dbReference type="SAM" id="SignalP"/>
    </source>
</evidence>
<evidence type="ECO:0000256" key="10">
    <source>
        <dbReference type="SAM" id="MobiDB-lite"/>
    </source>
</evidence>
<feature type="domain" description="L,D-TPase catalytic" evidence="12">
    <location>
        <begin position="87"/>
        <end position="216"/>
    </location>
</feature>
<evidence type="ECO:0000256" key="4">
    <source>
        <dbReference type="ARBA" id="ARBA00022679"/>
    </source>
</evidence>
<dbReference type="PANTHER" id="PTHR30582:SF24">
    <property type="entry name" value="L,D-TRANSPEPTIDASE ERFK_SRFK-RELATED"/>
    <property type="match status" value="1"/>
</dbReference>
<evidence type="ECO:0000256" key="2">
    <source>
        <dbReference type="ARBA" id="ARBA00005992"/>
    </source>
</evidence>
<dbReference type="InterPro" id="IPR038063">
    <property type="entry name" value="Transpep_catalytic_dom"/>
</dbReference>
<dbReference type="GO" id="GO:0005576">
    <property type="term" value="C:extracellular region"/>
    <property type="evidence" value="ECO:0007669"/>
    <property type="project" value="TreeGrafter"/>
</dbReference>
<keyword evidence="6 9" id="KW-0133">Cell shape</keyword>
<dbReference type="GO" id="GO:0008360">
    <property type="term" value="P:regulation of cell shape"/>
    <property type="evidence" value="ECO:0007669"/>
    <property type="project" value="UniProtKB-UniRule"/>
</dbReference>
<name>A0A1E3H2H6_9HYPH</name>
<protein>
    <submittedName>
        <fullName evidence="13">Putative L,D-transpeptidase ErfK/SrfK</fullName>
        <ecNumber evidence="13">2.-.-.-</ecNumber>
    </submittedName>
</protein>
<dbReference type="AlphaFoldDB" id="A0A1E3H2H6"/>
<feature type="signal peptide" evidence="11">
    <location>
        <begin position="1"/>
        <end position="41"/>
    </location>
</feature>
<feature type="active site" description="Nucleophile" evidence="9">
    <location>
        <position position="192"/>
    </location>
</feature>
<accession>A0A1E3H2H6</accession>
<feature type="active site" description="Proton donor/acceptor" evidence="9">
    <location>
        <position position="176"/>
    </location>
</feature>
<dbReference type="Gene3D" id="2.40.440.10">
    <property type="entry name" value="L,D-transpeptidase catalytic domain-like"/>
    <property type="match status" value="1"/>
</dbReference>